<organism evidence="1 2">
    <name type="scientific">Dietzia cinnamea</name>
    <dbReference type="NCBI Taxonomy" id="321318"/>
    <lineage>
        <taxon>Bacteria</taxon>
        <taxon>Bacillati</taxon>
        <taxon>Actinomycetota</taxon>
        <taxon>Actinomycetes</taxon>
        <taxon>Mycobacteriales</taxon>
        <taxon>Dietziaceae</taxon>
        <taxon>Dietzia</taxon>
    </lineage>
</organism>
<evidence type="ECO:0000313" key="2">
    <source>
        <dbReference type="Proteomes" id="UP000295805"/>
    </source>
</evidence>
<dbReference type="Proteomes" id="UP000295805">
    <property type="component" value="Unassembled WGS sequence"/>
</dbReference>
<sequence length="59" mass="6940">MPPRHRGRARRYGPEQTGFLRYRPVLDNTRLREVFGYTPELTTAQAFDRWLAGHPEARA</sequence>
<name>A0A4R3ZXP6_9ACTN</name>
<proteinExistence type="predicted"/>
<comment type="caution">
    <text evidence="1">The sequence shown here is derived from an EMBL/GenBank/DDBJ whole genome shotgun (WGS) entry which is preliminary data.</text>
</comment>
<dbReference type="EMBL" id="SMCX01000003">
    <property type="protein sequence ID" value="TCW25704.1"/>
    <property type="molecule type" value="Genomic_DNA"/>
</dbReference>
<gene>
    <name evidence="1" type="ORF">EDD19_10351</name>
</gene>
<reference evidence="1 2" key="1">
    <citation type="submission" date="2019-03" db="EMBL/GenBank/DDBJ databases">
        <title>Root nodule microbial communities of legume samples collected from USA, Mexico and Botswana.</title>
        <authorList>
            <person name="Hirsch A."/>
        </authorList>
    </citation>
    <scope>NUCLEOTIDE SEQUENCE [LARGE SCALE GENOMIC DNA]</scope>
    <source>
        <strain evidence="1 2">55</strain>
    </source>
</reference>
<evidence type="ECO:0000313" key="1">
    <source>
        <dbReference type="EMBL" id="TCW25704.1"/>
    </source>
</evidence>
<accession>A0A4R3ZXP6</accession>
<protein>
    <submittedName>
        <fullName evidence="1">Uncharacterized protein</fullName>
    </submittedName>
</protein>
<dbReference type="AlphaFoldDB" id="A0A4R3ZXP6"/>